<comment type="similarity">
    <text evidence="1 3">Belongs to the glycosyl hydrolase 56 family.</text>
</comment>
<dbReference type="SUPFAM" id="SSF51445">
    <property type="entry name" value="(Trans)glycosidases"/>
    <property type="match status" value="1"/>
</dbReference>
<protein>
    <recommendedName>
        <fullName evidence="3">Hyaluronidase</fullName>
        <ecNumber evidence="3">3.2.1.35</ecNumber>
    </recommendedName>
</protein>
<keyword evidence="3" id="KW-0326">Glycosidase</keyword>
<dbReference type="EMBL" id="KN727246">
    <property type="protein sequence ID" value="KIH66135.1"/>
    <property type="molecule type" value="Genomic_DNA"/>
</dbReference>
<dbReference type="InterPro" id="IPR018155">
    <property type="entry name" value="Hyaluronidase"/>
</dbReference>
<comment type="catalytic activity">
    <reaction evidence="3">
        <text>Random hydrolysis of (1-&gt;4)-linkages between N-acetyl-beta-D-glucosamine and D-glucuronate residues in hyaluronate.</text>
        <dbReference type="EC" id="3.2.1.35"/>
    </reaction>
</comment>
<keyword evidence="3" id="KW-0378">Hydrolase</keyword>
<evidence type="ECO:0000256" key="1">
    <source>
        <dbReference type="ARBA" id="ARBA00008871"/>
    </source>
</evidence>
<dbReference type="GO" id="GO:0005975">
    <property type="term" value="P:carbohydrate metabolic process"/>
    <property type="evidence" value="ECO:0007669"/>
    <property type="project" value="InterPro"/>
</dbReference>
<dbReference type="AlphaFoldDB" id="A0A0C2GX79"/>
<proteinExistence type="inferred from homology"/>
<dbReference type="Gene3D" id="3.20.20.70">
    <property type="entry name" value="Aldolase class I"/>
    <property type="match status" value="1"/>
</dbReference>
<dbReference type="PANTHER" id="PTHR11769">
    <property type="entry name" value="HYALURONIDASE"/>
    <property type="match status" value="1"/>
</dbReference>
<dbReference type="Proteomes" id="UP000054047">
    <property type="component" value="Unassembled WGS sequence"/>
</dbReference>
<evidence type="ECO:0000313" key="5">
    <source>
        <dbReference type="Proteomes" id="UP000054047"/>
    </source>
</evidence>
<evidence type="ECO:0000256" key="3">
    <source>
        <dbReference type="RuleBase" id="RU610713"/>
    </source>
</evidence>
<accession>A0A0C2GX79</accession>
<organism evidence="4 5">
    <name type="scientific">Ancylostoma duodenale</name>
    <dbReference type="NCBI Taxonomy" id="51022"/>
    <lineage>
        <taxon>Eukaryota</taxon>
        <taxon>Metazoa</taxon>
        <taxon>Ecdysozoa</taxon>
        <taxon>Nematoda</taxon>
        <taxon>Chromadorea</taxon>
        <taxon>Rhabditida</taxon>
        <taxon>Rhabditina</taxon>
        <taxon>Rhabditomorpha</taxon>
        <taxon>Strongyloidea</taxon>
        <taxon>Ancylostomatidae</taxon>
        <taxon>Ancylostomatinae</taxon>
        <taxon>Ancylostoma</taxon>
    </lineage>
</organism>
<gene>
    <name evidence="4" type="ORF">ANCDUO_03538</name>
</gene>
<keyword evidence="5" id="KW-1185">Reference proteome</keyword>
<dbReference type="InterPro" id="IPR013785">
    <property type="entry name" value="Aldolase_TIM"/>
</dbReference>
<dbReference type="OrthoDB" id="5796153at2759"/>
<name>A0A0C2GX79_9BILA</name>
<dbReference type="EC" id="3.2.1.35" evidence="3"/>
<evidence type="ECO:0000256" key="2">
    <source>
        <dbReference type="ARBA" id="ARBA00023157"/>
    </source>
</evidence>
<dbReference type="PANTHER" id="PTHR11769:SF35">
    <property type="entry name" value="HYALURONIDASE"/>
    <property type="match status" value="1"/>
</dbReference>
<dbReference type="Pfam" id="PF01630">
    <property type="entry name" value="Glyco_hydro_56"/>
    <property type="match status" value="1"/>
</dbReference>
<dbReference type="PRINTS" id="PR00846">
    <property type="entry name" value="GLHYDRLASE56"/>
</dbReference>
<dbReference type="GO" id="GO:0004415">
    <property type="term" value="F:hyalurononglucosaminidase activity"/>
    <property type="evidence" value="ECO:0007669"/>
    <property type="project" value="UniProtKB-UniRule"/>
</dbReference>
<evidence type="ECO:0000313" key="4">
    <source>
        <dbReference type="EMBL" id="KIH66135.1"/>
    </source>
</evidence>
<dbReference type="GO" id="GO:0030214">
    <property type="term" value="P:hyaluronan catabolic process"/>
    <property type="evidence" value="ECO:0007669"/>
    <property type="project" value="TreeGrafter"/>
</dbReference>
<sequence>MKRTPGNGRVSGMLLSLARAPVPAMQWAHTLFGNKPERTPSAPERDLSFFGEKVAIFYEFGFGRYPYYKDYNASQPINGGLPQKCNLTAHLIVAEDNITKNIRNESFSGLAIIDLEEWRPLWDQNGYMTKQVV</sequence>
<dbReference type="InterPro" id="IPR017853">
    <property type="entry name" value="GH"/>
</dbReference>
<keyword evidence="2" id="KW-1015">Disulfide bond</keyword>
<reference evidence="4 5" key="1">
    <citation type="submission" date="2013-12" db="EMBL/GenBank/DDBJ databases">
        <title>Draft genome of the parsitic nematode Ancylostoma duodenale.</title>
        <authorList>
            <person name="Mitreva M."/>
        </authorList>
    </citation>
    <scope>NUCLEOTIDE SEQUENCE [LARGE SCALE GENOMIC DNA]</scope>
    <source>
        <strain evidence="4 5">Zhejiang</strain>
    </source>
</reference>